<dbReference type="Proteomes" id="UP000681027">
    <property type="component" value="Unassembled WGS sequence"/>
</dbReference>
<organism evidence="3 4">
    <name type="scientific">Cytobacillus citreus</name>
    <dbReference type="NCBI Taxonomy" id="2833586"/>
    <lineage>
        <taxon>Bacteria</taxon>
        <taxon>Bacillati</taxon>
        <taxon>Bacillota</taxon>
        <taxon>Bacilli</taxon>
        <taxon>Bacillales</taxon>
        <taxon>Bacillaceae</taxon>
        <taxon>Cytobacillus</taxon>
    </lineage>
</organism>
<evidence type="ECO:0000313" key="4">
    <source>
        <dbReference type="Proteomes" id="UP000681027"/>
    </source>
</evidence>
<protein>
    <submittedName>
        <fullName evidence="3">Lantibiotic dehydratase</fullName>
    </submittedName>
</protein>
<keyword evidence="4" id="KW-1185">Reference proteome</keyword>
<comment type="caution">
    <text evidence="3">The sequence shown here is derived from an EMBL/GenBank/DDBJ whole genome shotgun (WGS) entry which is preliminary data.</text>
</comment>
<dbReference type="RefSeq" id="WP_213104311.1">
    <property type="nucleotide sequence ID" value="NZ_JAGYPM010000006.1"/>
</dbReference>
<sequence length="1071" mass="125372">MNENTLDTEYMPLDFFMLRTPLLPLENFIKQAEQLSKHDNDNYDEEVDRLISLLELPEIKESIAISSLSLYKAINKKDKSKKQKEQIISSVFKYINRMSTRSTPFGLLSGISIGEFNEKTDLKLNHIHKHMKRARPDMQWLLKVVKNMEQDIQIVRQLYVTANKMIYQVGNRIKLPFLTNYGDVSNNNVSFYYSSVDWNELVEITLSIAATPIKLDDLNKHLQSKYDQVDMKIIESFTYNLFINEFLISSLRPPLADDNAFEYVLKEMKSIKGLEQLNLYLHNINELINQYNSIPIGKGLDQYIEICEAMREIADVKNPLQVDLRVNYISNSLHKDIKNEITKVANVLWKLSPQTVWFKHLNKYHEQFLEKYGIAREVPILELLDEDIGLGAPHTYENPISIYPFEDNYQEEVIYSRKMMSIAEEAIIKGNEVRLTDEIIHDLMIPIENDYREHPESMELYFTVNQKNSQDKEEQYQLIMGPNAGSPSAGKSFGRFLDILDRDVTNRFKKEKQKQFQPDGPIVAEIVYLPRHSRAANVALTKNLGDYQIVLGTSSSNLANELTLDDLVVGCTMNRLYIKSKTFNREVIPVTNHMLNITNGTPNVYRFMCEIGMARYKNWRGFTWGLLSNLPYLPRIIYSNTILSLATWNINHKIIKFNKNQSDNDWFDEIARWRKLYKVPRYVYLTDVDNRIMFDLENKLHLLELKNEFTKILADEYITLTEIGTDFTDLIVRDEQQRMYNMECVFPLVLASKEEASKNIISQQEKDAMKVYSSLDSRSGEFNRTYYPGSEWMYFKVYGIKSRIEEFIAVHLSQFIHEQKGKGVFDTYFFMRYADPLPHIRIRFKGEPEILTGTLLPLFNNWMKLLREKGVVTHCSIDTYDREAERYGGPKLIGLAEKVFSEDSNFVLNAINFSSVEKRSLSLEDIGIISTIDYLSHFLPDFDHQLEWLNNVTDFKKYSKEFRENRSLYMKIGNDTDEWSTLRTTEDGELIYQYLKTRSKVIEEYVQEMALTNDIYNSQGSIMGSFIHLNLNRLIGIDRLKEEKVMTLCRHTLYNLRFLKKQKGLKIHVEV</sequence>
<feature type="domain" description="Lantibiotic dehydratase N-terminal" evidence="1">
    <location>
        <begin position="56"/>
        <end position="703"/>
    </location>
</feature>
<reference evidence="3 4" key="1">
    <citation type="submission" date="2021-05" db="EMBL/GenBank/DDBJ databases">
        <title>Novel Bacillus species.</title>
        <authorList>
            <person name="Liu G."/>
        </authorList>
    </citation>
    <scope>NUCLEOTIDE SEQUENCE [LARGE SCALE GENOMIC DNA]</scope>
    <source>
        <strain evidence="3 4">FJAT-49705</strain>
    </source>
</reference>
<accession>A0ABS5NYE4</accession>
<proteinExistence type="predicted"/>
<evidence type="ECO:0000259" key="1">
    <source>
        <dbReference type="Pfam" id="PF04738"/>
    </source>
</evidence>
<evidence type="ECO:0000259" key="2">
    <source>
        <dbReference type="Pfam" id="PF14028"/>
    </source>
</evidence>
<gene>
    <name evidence="3" type="ORF">KHA94_22310</name>
</gene>
<dbReference type="Pfam" id="PF04738">
    <property type="entry name" value="Lant_dehydr_N"/>
    <property type="match status" value="1"/>
</dbReference>
<name>A0ABS5NYE4_9BACI</name>
<evidence type="ECO:0000313" key="3">
    <source>
        <dbReference type="EMBL" id="MBS4192866.1"/>
    </source>
</evidence>
<dbReference type="Pfam" id="PF14028">
    <property type="entry name" value="Lant_dehydr_C"/>
    <property type="match status" value="1"/>
</dbReference>
<dbReference type="InterPro" id="IPR023809">
    <property type="entry name" value="Thiopep_bacteriocin_synth_dom"/>
</dbReference>
<feature type="domain" description="Thiopeptide-type bacteriocin biosynthesis" evidence="2">
    <location>
        <begin position="792"/>
        <end position="1052"/>
    </location>
</feature>
<dbReference type="NCBIfam" id="TIGR03891">
    <property type="entry name" value="thiopep_ocin"/>
    <property type="match status" value="1"/>
</dbReference>
<dbReference type="InterPro" id="IPR006827">
    <property type="entry name" value="Lant_deHydtase_N"/>
</dbReference>
<dbReference type="EMBL" id="JAGYPM010000006">
    <property type="protein sequence ID" value="MBS4192866.1"/>
    <property type="molecule type" value="Genomic_DNA"/>
</dbReference>